<dbReference type="Proteomes" id="UP000308652">
    <property type="component" value="Unassembled WGS sequence"/>
</dbReference>
<dbReference type="EMBL" id="ML213671">
    <property type="protein sequence ID" value="TFK32534.1"/>
    <property type="molecule type" value="Genomic_DNA"/>
</dbReference>
<organism evidence="2 3">
    <name type="scientific">Crucibulum laeve</name>
    <dbReference type="NCBI Taxonomy" id="68775"/>
    <lineage>
        <taxon>Eukaryota</taxon>
        <taxon>Fungi</taxon>
        <taxon>Dikarya</taxon>
        <taxon>Basidiomycota</taxon>
        <taxon>Agaricomycotina</taxon>
        <taxon>Agaricomycetes</taxon>
        <taxon>Agaricomycetidae</taxon>
        <taxon>Agaricales</taxon>
        <taxon>Agaricineae</taxon>
        <taxon>Nidulariaceae</taxon>
        <taxon>Crucibulum</taxon>
    </lineage>
</organism>
<accession>A0A5C3LHF1</accession>
<feature type="domain" description="CxC6 like cysteine cluster associated with KDZ" evidence="1">
    <location>
        <begin position="50"/>
        <end position="98"/>
    </location>
</feature>
<dbReference type="Pfam" id="PF18721">
    <property type="entry name" value="CxC6"/>
    <property type="match status" value="1"/>
</dbReference>
<gene>
    <name evidence="2" type="ORF">BDQ12DRAFT_616883</name>
</gene>
<evidence type="ECO:0000313" key="2">
    <source>
        <dbReference type="EMBL" id="TFK32534.1"/>
    </source>
</evidence>
<name>A0A5C3LHF1_9AGAR</name>
<dbReference type="OrthoDB" id="2527272at2759"/>
<sequence>MVGGGKVLQSANNHACSECTQEYKSTSDIIAQDSPAAPMDLDHFLVNMVIVDGIFMGPQHCAYDGCTADLANGCGGVFCASHESAYGESCRVHHCQNIKE</sequence>
<keyword evidence="3" id="KW-1185">Reference proteome</keyword>
<evidence type="ECO:0000259" key="1">
    <source>
        <dbReference type="Pfam" id="PF18721"/>
    </source>
</evidence>
<dbReference type="AlphaFoldDB" id="A0A5C3LHF1"/>
<evidence type="ECO:0000313" key="3">
    <source>
        <dbReference type="Proteomes" id="UP000308652"/>
    </source>
</evidence>
<dbReference type="InterPro" id="IPR040898">
    <property type="entry name" value="CxC6"/>
</dbReference>
<protein>
    <recommendedName>
        <fullName evidence="1">CxC6 like cysteine cluster associated with KDZ domain-containing protein</fullName>
    </recommendedName>
</protein>
<proteinExistence type="predicted"/>
<reference evidence="2 3" key="1">
    <citation type="journal article" date="2019" name="Nat. Ecol. Evol.">
        <title>Megaphylogeny resolves global patterns of mushroom evolution.</title>
        <authorList>
            <person name="Varga T."/>
            <person name="Krizsan K."/>
            <person name="Foldi C."/>
            <person name="Dima B."/>
            <person name="Sanchez-Garcia M."/>
            <person name="Sanchez-Ramirez S."/>
            <person name="Szollosi G.J."/>
            <person name="Szarkandi J.G."/>
            <person name="Papp V."/>
            <person name="Albert L."/>
            <person name="Andreopoulos W."/>
            <person name="Angelini C."/>
            <person name="Antonin V."/>
            <person name="Barry K.W."/>
            <person name="Bougher N.L."/>
            <person name="Buchanan P."/>
            <person name="Buyck B."/>
            <person name="Bense V."/>
            <person name="Catcheside P."/>
            <person name="Chovatia M."/>
            <person name="Cooper J."/>
            <person name="Damon W."/>
            <person name="Desjardin D."/>
            <person name="Finy P."/>
            <person name="Geml J."/>
            <person name="Haridas S."/>
            <person name="Hughes K."/>
            <person name="Justo A."/>
            <person name="Karasinski D."/>
            <person name="Kautmanova I."/>
            <person name="Kiss B."/>
            <person name="Kocsube S."/>
            <person name="Kotiranta H."/>
            <person name="LaButti K.M."/>
            <person name="Lechner B.E."/>
            <person name="Liimatainen K."/>
            <person name="Lipzen A."/>
            <person name="Lukacs Z."/>
            <person name="Mihaltcheva S."/>
            <person name="Morgado L.N."/>
            <person name="Niskanen T."/>
            <person name="Noordeloos M.E."/>
            <person name="Ohm R.A."/>
            <person name="Ortiz-Santana B."/>
            <person name="Ovrebo C."/>
            <person name="Racz N."/>
            <person name="Riley R."/>
            <person name="Savchenko A."/>
            <person name="Shiryaev A."/>
            <person name="Soop K."/>
            <person name="Spirin V."/>
            <person name="Szebenyi C."/>
            <person name="Tomsovsky M."/>
            <person name="Tulloss R.E."/>
            <person name="Uehling J."/>
            <person name="Grigoriev I.V."/>
            <person name="Vagvolgyi C."/>
            <person name="Papp T."/>
            <person name="Martin F.M."/>
            <person name="Miettinen O."/>
            <person name="Hibbett D.S."/>
            <person name="Nagy L.G."/>
        </authorList>
    </citation>
    <scope>NUCLEOTIDE SEQUENCE [LARGE SCALE GENOMIC DNA]</scope>
    <source>
        <strain evidence="2 3">CBS 166.37</strain>
    </source>
</reference>